<gene>
    <name evidence="6" type="ORF">GCM10007388_27050</name>
</gene>
<dbReference type="GO" id="GO:0016614">
    <property type="term" value="F:oxidoreductase activity, acting on CH-OH group of donors"/>
    <property type="evidence" value="ECO:0007669"/>
    <property type="project" value="InterPro"/>
</dbReference>
<dbReference type="AlphaFoldDB" id="A0AA88C8L8"/>
<dbReference type="PANTHER" id="PTHR46056">
    <property type="entry name" value="LONG-CHAIN-ALCOHOL OXIDASE"/>
    <property type="match status" value="1"/>
</dbReference>
<dbReference type="EMBL" id="BMWW01000004">
    <property type="protein sequence ID" value="GGY92319.1"/>
    <property type="molecule type" value="Genomic_DNA"/>
</dbReference>
<dbReference type="Gene3D" id="3.50.50.60">
    <property type="entry name" value="FAD/NAD(P)-binding domain"/>
    <property type="match status" value="2"/>
</dbReference>
<comment type="caution">
    <text evidence="6">The sequence shown here is derived from an EMBL/GenBank/DDBJ whole genome shotgun (WGS) entry which is preliminary data.</text>
</comment>
<dbReference type="InterPro" id="IPR007867">
    <property type="entry name" value="GMC_OxRtase_C"/>
</dbReference>
<dbReference type="InterPro" id="IPR000172">
    <property type="entry name" value="GMC_OxRdtase_N"/>
</dbReference>
<proteinExistence type="inferred from homology"/>
<dbReference type="GO" id="GO:0050660">
    <property type="term" value="F:flavin adenine dinucleotide binding"/>
    <property type="evidence" value="ECO:0007669"/>
    <property type="project" value="InterPro"/>
</dbReference>
<keyword evidence="2" id="KW-0285">Flavoprotein</keyword>
<dbReference type="Proteomes" id="UP000619512">
    <property type="component" value="Unassembled WGS sequence"/>
</dbReference>
<reference evidence="6" key="1">
    <citation type="journal article" date="2014" name="Int. J. Syst. Evol. Microbiol.">
        <title>Complete genome sequence of Corynebacterium casei LMG S-19264T (=DSM 44701T), isolated from a smear-ripened cheese.</title>
        <authorList>
            <consortium name="US DOE Joint Genome Institute (JGI-PGF)"/>
            <person name="Walter F."/>
            <person name="Albersmeier A."/>
            <person name="Kalinowski J."/>
            <person name="Ruckert C."/>
        </authorList>
    </citation>
    <scope>NUCLEOTIDE SEQUENCE</scope>
    <source>
        <strain evidence="6">KCTC 12344</strain>
    </source>
</reference>
<keyword evidence="4" id="KW-0560">Oxidoreductase</keyword>
<dbReference type="SUPFAM" id="SSF51905">
    <property type="entry name" value="FAD/NAD(P)-binding domain"/>
    <property type="match status" value="1"/>
</dbReference>
<dbReference type="InterPro" id="IPR036188">
    <property type="entry name" value="FAD/NAD-bd_sf"/>
</dbReference>
<evidence type="ECO:0000259" key="5">
    <source>
        <dbReference type="PROSITE" id="PS51379"/>
    </source>
</evidence>
<reference evidence="6" key="2">
    <citation type="submission" date="2022-12" db="EMBL/GenBank/DDBJ databases">
        <authorList>
            <person name="Sun Q."/>
            <person name="Kim S."/>
        </authorList>
    </citation>
    <scope>NUCLEOTIDE SEQUENCE</scope>
    <source>
        <strain evidence="6">KCTC 12344</strain>
    </source>
</reference>
<evidence type="ECO:0000256" key="3">
    <source>
        <dbReference type="ARBA" id="ARBA00022827"/>
    </source>
</evidence>
<accession>A0AA88C8L8</accession>
<evidence type="ECO:0000256" key="4">
    <source>
        <dbReference type="ARBA" id="ARBA00023002"/>
    </source>
</evidence>
<dbReference type="Pfam" id="PF00732">
    <property type="entry name" value="GMC_oxred_N"/>
    <property type="match status" value="1"/>
</dbReference>
<evidence type="ECO:0000313" key="7">
    <source>
        <dbReference type="Proteomes" id="UP000619512"/>
    </source>
</evidence>
<evidence type="ECO:0000313" key="6">
    <source>
        <dbReference type="EMBL" id="GGY92319.1"/>
    </source>
</evidence>
<dbReference type="PROSITE" id="PS51379">
    <property type="entry name" value="4FE4S_FER_2"/>
    <property type="match status" value="1"/>
</dbReference>
<organism evidence="6 7">
    <name type="scientific">Pseudoduganella plicata</name>
    <dbReference type="NCBI Taxonomy" id="321984"/>
    <lineage>
        <taxon>Bacteria</taxon>
        <taxon>Pseudomonadati</taxon>
        <taxon>Pseudomonadota</taxon>
        <taxon>Betaproteobacteria</taxon>
        <taxon>Burkholderiales</taxon>
        <taxon>Oxalobacteraceae</taxon>
        <taxon>Telluria group</taxon>
        <taxon>Pseudoduganella</taxon>
    </lineage>
</organism>
<feature type="domain" description="4Fe-4S ferredoxin-type" evidence="5">
    <location>
        <begin position="152"/>
        <end position="182"/>
    </location>
</feature>
<sequence length="437" mass="45504">MTFAASMSVPFRKSYDAIIVGSGPGGASTARALARGGARVLILEQGSAAPVTGTLAQMAGMAAVPGKGAFLHRDASLLVRGVTMGGSSTINFATAAMPPAALFARYGIDLAPHAQALRTELPMAPLPDELVGPMASRIAAAASGIGLDWQKLTKMIRPQACRTGCWRCVYGCPFGAKWTARDLVDEACRHGAQLVAQADVRRVLVEAGRVTGIKVRIDGAMHTATAPLVVLAAGGIGSPRVLHRSGLAPARAPFFSDPVIAVMGSVDDLDGGAEVPMAAGLTLADEGIAFADLTLPKPMYQAFAAQVGRLDRLAAHAHTLSIMVKIRDDIGGAVGPRWVSKPLTASDRARLRDGVATARRILAHAGARHVFQSWHFAAHPGGSVRIGAGVDADLRTATPGLYVCDASVIPEPWGLPPTFTLLCLGERLAHHLAMARR</sequence>
<keyword evidence="3" id="KW-0274">FAD</keyword>
<protein>
    <submittedName>
        <fullName evidence="6">Ferredoxin</fullName>
    </submittedName>
</protein>
<comment type="similarity">
    <text evidence="1">Belongs to the GMC oxidoreductase family.</text>
</comment>
<name>A0AA88C8L8_9BURK</name>
<dbReference type="InterPro" id="IPR017896">
    <property type="entry name" value="4Fe4S_Fe-S-bd"/>
</dbReference>
<evidence type="ECO:0000256" key="1">
    <source>
        <dbReference type="ARBA" id="ARBA00010790"/>
    </source>
</evidence>
<dbReference type="PANTHER" id="PTHR46056:SF12">
    <property type="entry name" value="LONG-CHAIN-ALCOHOL OXIDASE"/>
    <property type="match status" value="1"/>
</dbReference>
<dbReference type="Pfam" id="PF05199">
    <property type="entry name" value="GMC_oxred_C"/>
    <property type="match status" value="1"/>
</dbReference>
<evidence type="ECO:0000256" key="2">
    <source>
        <dbReference type="ARBA" id="ARBA00022630"/>
    </source>
</evidence>